<dbReference type="HOGENOM" id="CLU_2424835_0_0_5"/>
<name>Q983E1_RHILO</name>
<proteinExistence type="predicted"/>
<organism evidence="2 3">
    <name type="scientific">Mesorhizobium japonicum (strain LMG 29417 / CECT 9101 / MAFF 303099)</name>
    <name type="common">Mesorhizobium loti (strain MAFF 303099)</name>
    <dbReference type="NCBI Taxonomy" id="266835"/>
    <lineage>
        <taxon>Bacteria</taxon>
        <taxon>Pseudomonadati</taxon>
        <taxon>Pseudomonadota</taxon>
        <taxon>Alphaproteobacteria</taxon>
        <taxon>Hyphomicrobiales</taxon>
        <taxon>Phyllobacteriaceae</taxon>
        <taxon>Mesorhizobium</taxon>
    </lineage>
</organism>
<dbReference type="KEGG" id="mlo:mll8367"/>
<evidence type="ECO:0000313" key="3">
    <source>
        <dbReference type="Proteomes" id="UP000000552"/>
    </source>
</evidence>
<gene>
    <name evidence="2" type="ordered locus">mll8367</name>
</gene>
<reference evidence="2 3" key="1">
    <citation type="journal article" date="2000" name="DNA Res.">
        <title>Complete genome structure of the nitrogen-fixing symbiotic bacterium Mesorhizobium loti.</title>
        <authorList>
            <person name="Kaneko T."/>
            <person name="Nakamura Y."/>
            <person name="Sato S."/>
            <person name="Asamizu E."/>
            <person name="Kato T."/>
            <person name="Sasamoto S."/>
            <person name="Watanabe A."/>
            <person name="Idesawa K."/>
            <person name="Ishikawa A."/>
            <person name="Kawashima K."/>
            <person name="Kimura T."/>
            <person name="Kishida Y."/>
            <person name="Kiyokawa C."/>
            <person name="Kohara M."/>
            <person name="Matsumoto M."/>
            <person name="Matsuno A."/>
            <person name="Mochizuki Y."/>
            <person name="Nakayama S."/>
            <person name="Nakazaki N."/>
            <person name="Shimpo S."/>
            <person name="Sugimoto M."/>
            <person name="Takeuchi C."/>
            <person name="Yamada M."/>
            <person name="Tabata S."/>
        </authorList>
    </citation>
    <scope>NUCLEOTIDE SEQUENCE [LARGE SCALE GENOMIC DNA]</scope>
    <source>
        <strain evidence="3">LMG 29417 / CECT 9101 / MAFF 303099</strain>
    </source>
</reference>
<feature type="region of interest" description="Disordered" evidence="1">
    <location>
        <begin position="71"/>
        <end position="91"/>
    </location>
</feature>
<evidence type="ECO:0000256" key="1">
    <source>
        <dbReference type="SAM" id="MobiDB-lite"/>
    </source>
</evidence>
<dbReference type="AlphaFoldDB" id="Q983E1"/>
<accession>Q983E1</accession>
<protein>
    <submittedName>
        <fullName evidence="2">Mll8367 protein</fullName>
    </submittedName>
</protein>
<dbReference type="EMBL" id="BA000012">
    <property type="protein sequence ID" value="BAB53940.1"/>
    <property type="molecule type" value="Genomic_DNA"/>
</dbReference>
<sequence>MFAGLVSSLMSGDVATQELLAQRGDQAKAIFRSMGLKSSSSGKLLDQYIAGGLGAEPMVIGYENQLANGRSPIQPAGKGCRPALGAKPEIL</sequence>
<dbReference type="Proteomes" id="UP000000552">
    <property type="component" value="Chromosome"/>
</dbReference>
<evidence type="ECO:0000313" key="2">
    <source>
        <dbReference type="EMBL" id="BAB53940.1"/>
    </source>
</evidence>